<evidence type="ECO:0000256" key="1">
    <source>
        <dbReference type="SAM" id="SignalP"/>
    </source>
</evidence>
<sequence length="189" mass="20768">MKLTRLFYKIAGIALLAIVVSGCETTNSIQYTPSTNNVIQIKDRWGESDIRVKLNEFTGTGIGSMICRAAGAIDPTPGKTVTEYVRSAFQDELFMAGIYSNNGEVVIDGNIDELSFRSFGGGRWDITMTLSSNMDQGYQVSTSYEFPTSWSAYFACQNVANAFNPAIQNLLNKVVTHPQFSALIGHRPD</sequence>
<feature type="chain" id="PRO_5019480852" description="Lipoprotein" evidence="1">
    <location>
        <begin position="23"/>
        <end position="189"/>
    </location>
</feature>
<accession>A0A450TP06</accession>
<name>A0A450TP06_9GAMM</name>
<keyword evidence="1" id="KW-0732">Signal</keyword>
<feature type="signal peptide" evidence="1">
    <location>
        <begin position="1"/>
        <end position="22"/>
    </location>
</feature>
<evidence type="ECO:0000313" key="2">
    <source>
        <dbReference type="EMBL" id="VFJ69576.1"/>
    </source>
</evidence>
<dbReference type="AlphaFoldDB" id="A0A450TP06"/>
<gene>
    <name evidence="2" type="ORF">BECKDK2373B_GA0170837_12482</name>
</gene>
<dbReference type="EMBL" id="CAADEX010000248">
    <property type="protein sequence ID" value="VFJ69576.1"/>
    <property type="molecule type" value="Genomic_DNA"/>
</dbReference>
<organism evidence="2">
    <name type="scientific">Candidatus Kentrum sp. DK</name>
    <dbReference type="NCBI Taxonomy" id="2126562"/>
    <lineage>
        <taxon>Bacteria</taxon>
        <taxon>Pseudomonadati</taxon>
        <taxon>Pseudomonadota</taxon>
        <taxon>Gammaproteobacteria</taxon>
        <taxon>Candidatus Kentrum</taxon>
    </lineage>
</organism>
<proteinExistence type="predicted"/>
<evidence type="ECO:0008006" key="3">
    <source>
        <dbReference type="Google" id="ProtNLM"/>
    </source>
</evidence>
<reference evidence="2" key="1">
    <citation type="submission" date="2019-02" db="EMBL/GenBank/DDBJ databases">
        <authorList>
            <person name="Gruber-Vodicka R. H."/>
            <person name="Seah K. B. B."/>
        </authorList>
    </citation>
    <scope>NUCLEOTIDE SEQUENCE</scope>
    <source>
        <strain evidence="2">BECK_DK47</strain>
    </source>
</reference>
<dbReference type="PROSITE" id="PS51257">
    <property type="entry name" value="PROKAR_LIPOPROTEIN"/>
    <property type="match status" value="1"/>
</dbReference>
<protein>
    <recommendedName>
        <fullName evidence="3">Lipoprotein</fullName>
    </recommendedName>
</protein>